<organism evidence="1">
    <name type="scientific">marine sediment metagenome</name>
    <dbReference type="NCBI Taxonomy" id="412755"/>
    <lineage>
        <taxon>unclassified sequences</taxon>
        <taxon>metagenomes</taxon>
        <taxon>ecological metagenomes</taxon>
    </lineage>
</organism>
<evidence type="ECO:0000313" key="1">
    <source>
        <dbReference type="EMBL" id="KKK78821.1"/>
    </source>
</evidence>
<protein>
    <submittedName>
        <fullName evidence="1">Uncharacterized protein</fullName>
    </submittedName>
</protein>
<feature type="non-terminal residue" evidence="1">
    <location>
        <position position="399"/>
    </location>
</feature>
<proteinExistence type="predicted"/>
<name>A0A0F9B2N1_9ZZZZ</name>
<sequence>IAYPFDTFDNVVWDGNNPPTEHGAPAGSYTPAAGDIDDVVIIDDDGDSNTIQFDANIVAEALAQGVIVYLDQMASLPSTGATVKRVRFLVDASVDNSGGGTTPYYFIATLIDSANLLTGDPPTNVGMFELEADGVAVGRTTLTSPWYTAKVDKFPQDFEIINDTTSWEGIRLLVWFSDKSGSFHTSNSGKIYKDGFKIEIELNQEEPVSGSQDFSRLGVSYTDPAGQSGIRLFSGIGGQDYTILSDYAANYQNKGGIVNAIRFFLQERCGVAASQIDDASFNGAWTNEFEGLNTGGSPVDVDMDIVFMEHEFGETFTQFMTKFCHELTSQIIVQHRQTEDVFFWHVGHDPSTSQIDGLSYEYPTPTRSITEWSDADENLKDRDEVYTHWNFFWSLKRKG</sequence>
<gene>
    <name evidence="1" type="ORF">LCGC14_2839720</name>
</gene>
<reference evidence="1" key="1">
    <citation type="journal article" date="2015" name="Nature">
        <title>Complex archaea that bridge the gap between prokaryotes and eukaryotes.</title>
        <authorList>
            <person name="Spang A."/>
            <person name="Saw J.H."/>
            <person name="Jorgensen S.L."/>
            <person name="Zaremba-Niedzwiedzka K."/>
            <person name="Martijn J."/>
            <person name="Lind A.E."/>
            <person name="van Eijk R."/>
            <person name="Schleper C."/>
            <person name="Guy L."/>
            <person name="Ettema T.J."/>
        </authorList>
    </citation>
    <scope>NUCLEOTIDE SEQUENCE</scope>
</reference>
<comment type="caution">
    <text evidence="1">The sequence shown here is derived from an EMBL/GenBank/DDBJ whole genome shotgun (WGS) entry which is preliminary data.</text>
</comment>
<accession>A0A0F9B2N1</accession>
<dbReference type="AlphaFoldDB" id="A0A0F9B2N1"/>
<dbReference type="EMBL" id="LAZR01054314">
    <property type="protein sequence ID" value="KKK78821.1"/>
    <property type="molecule type" value="Genomic_DNA"/>
</dbReference>
<feature type="non-terminal residue" evidence="1">
    <location>
        <position position="1"/>
    </location>
</feature>